<feature type="compositionally biased region" description="Polar residues" evidence="1">
    <location>
        <begin position="789"/>
        <end position="806"/>
    </location>
</feature>
<feature type="chain" id="PRO_5046360205" description="YtxH domain-containing protein" evidence="3">
    <location>
        <begin position="27"/>
        <end position="925"/>
    </location>
</feature>
<name>A0ABW0HRX7_9BACL</name>
<keyword evidence="5" id="KW-1185">Reference proteome</keyword>
<comment type="caution">
    <text evidence="4">The sequence shown here is derived from an EMBL/GenBank/DDBJ whole genome shotgun (WGS) entry which is preliminary data.</text>
</comment>
<keyword evidence="2" id="KW-0472">Membrane</keyword>
<feature type="transmembrane region" description="Helical" evidence="2">
    <location>
        <begin position="402"/>
        <end position="423"/>
    </location>
</feature>
<keyword evidence="3" id="KW-0732">Signal</keyword>
<feature type="compositionally biased region" description="Basic and acidic residues" evidence="1">
    <location>
        <begin position="555"/>
        <end position="568"/>
    </location>
</feature>
<feature type="compositionally biased region" description="Low complexity" evidence="1">
    <location>
        <begin position="767"/>
        <end position="783"/>
    </location>
</feature>
<gene>
    <name evidence="4" type="ORF">ACFPOF_03465</name>
</gene>
<dbReference type="InterPro" id="IPR045782">
    <property type="entry name" value="TrbL_3"/>
</dbReference>
<reference evidence="5" key="1">
    <citation type="journal article" date="2019" name="Int. J. Syst. Evol. Microbiol.">
        <title>The Global Catalogue of Microorganisms (GCM) 10K type strain sequencing project: providing services to taxonomists for standard genome sequencing and annotation.</title>
        <authorList>
            <consortium name="The Broad Institute Genomics Platform"/>
            <consortium name="The Broad Institute Genome Sequencing Center for Infectious Disease"/>
            <person name="Wu L."/>
            <person name="Ma J."/>
        </authorList>
    </citation>
    <scope>NUCLEOTIDE SEQUENCE [LARGE SCALE GENOMIC DNA]</scope>
    <source>
        <strain evidence="5">CGMCC 1.18575</strain>
    </source>
</reference>
<evidence type="ECO:0000313" key="5">
    <source>
        <dbReference type="Proteomes" id="UP001596113"/>
    </source>
</evidence>
<dbReference type="SUPFAM" id="SSF103473">
    <property type="entry name" value="MFS general substrate transporter"/>
    <property type="match status" value="1"/>
</dbReference>
<feature type="transmembrane region" description="Helical" evidence="2">
    <location>
        <begin position="118"/>
        <end position="138"/>
    </location>
</feature>
<keyword evidence="2" id="KW-0812">Transmembrane</keyword>
<feature type="compositionally biased region" description="Acidic residues" evidence="1">
    <location>
        <begin position="466"/>
        <end position="483"/>
    </location>
</feature>
<feature type="compositionally biased region" description="Basic and acidic residues" evidence="1">
    <location>
        <begin position="533"/>
        <end position="545"/>
    </location>
</feature>
<feature type="transmembrane region" description="Helical" evidence="2">
    <location>
        <begin position="150"/>
        <end position="169"/>
    </location>
</feature>
<feature type="signal peptide" evidence="3">
    <location>
        <begin position="1"/>
        <end position="26"/>
    </location>
</feature>
<proteinExistence type="predicted"/>
<sequence length="925" mass="99839">MKKGVKRLGIAMLVIAFLAVSSVAFAAATQQPGTVIKPDYTTFSLFPPIEGFDYPPVHFYVWGTGGLFSNPISMVASWILMLGTVLLRLGIMLLDLGMHPTFLNAPIEKIAERMQEKGWPFVHLMMPIIVLGAFFIFAKDYIKGAVGTSVRRFVIIGITLAIIGISFAAPTTTVVKTLTAVGEFGNWIATKVVLVFADEENKAPGTPASTRDSSNRYLYEESWELLVYQPYAIGQIADANIKITKDEIEKVNKIISPYQAVAGQRWGDVMLWFSSKSDEREDLLDYYAERYESNYDFADDGFFRCLIALFQVIVAIFALLFFAIIGAILICLGVYLLGLLVAAIIVLPLSLIPSQDIAVLRYLTRIAGIFMAIIFINLYVAVVFIVSHLITANDGSSKYSFLGGMFLLALVFIAATVMFFVILMKMQGVGALKPMNDVMNPIARRGQRMFDRVKRRRKRNKGRYADEDDDDDEYDDEDEEEDDRPSRGSSSRQSRNRGRNDRADAPAANDSDSGRRSSGTRGDRANPPAEQMAARETKERRKDMPVKLALQHNGGENERPENSSRDRAGASVESAGGPVGRVETKPVEPAGSSAPAKRNTDRYAGSGNEQSEASAQGGLSGGMNSREAEREQHGSTEANVTAKPATADRVDANPDTSKGFESKVAAEAIAAAANSPSVRIALAESEQNAIHKAREIERVERLYGDQEGESTRTKGNPSEPVTAIQASDGGGKKELSKDRVDSSVEAKVRNPEGGSQKEASNDRGKSSSDQSQSGTSKVSSSASEELENQNEVAATTETPRVTSTTKEAPGGDVQVRNNSSRPSDASQSPTVPTGGSHGVESRHVQGGPQIQPEGTPGQAAQPVGKEPTVSNAKTDEDSAGIPQGTPGGRAGVSRRQKAEKKSEAGTGAKTPKTGVNNKKQTSDKT</sequence>
<organism evidence="4 5">
    <name type="scientific">Cohnella soli</name>
    <dbReference type="NCBI Taxonomy" id="425005"/>
    <lineage>
        <taxon>Bacteria</taxon>
        <taxon>Bacillati</taxon>
        <taxon>Bacillota</taxon>
        <taxon>Bacilli</taxon>
        <taxon>Bacillales</taxon>
        <taxon>Paenibacillaceae</taxon>
        <taxon>Cohnella</taxon>
    </lineage>
</organism>
<evidence type="ECO:0008006" key="6">
    <source>
        <dbReference type="Google" id="ProtNLM"/>
    </source>
</evidence>
<feature type="compositionally biased region" description="Basic and acidic residues" evidence="1">
    <location>
        <begin position="695"/>
        <end position="712"/>
    </location>
</feature>
<dbReference type="EMBL" id="JBHSMI010000006">
    <property type="protein sequence ID" value="MFC5401782.1"/>
    <property type="molecule type" value="Genomic_DNA"/>
</dbReference>
<feature type="compositionally biased region" description="Polar residues" evidence="1">
    <location>
        <begin position="815"/>
        <end position="833"/>
    </location>
</feature>
<feature type="compositionally biased region" description="Low complexity" evidence="1">
    <location>
        <begin position="505"/>
        <end position="520"/>
    </location>
</feature>
<evidence type="ECO:0000256" key="2">
    <source>
        <dbReference type="SAM" id="Phobius"/>
    </source>
</evidence>
<dbReference type="Pfam" id="PF19590">
    <property type="entry name" value="TrbL_3"/>
    <property type="match status" value="1"/>
</dbReference>
<dbReference type="RefSeq" id="WP_378129669.1">
    <property type="nucleotide sequence ID" value="NZ_JBHSMI010000006.1"/>
</dbReference>
<evidence type="ECO:0000256" key="3">
    <source>
        <dbReference type="SAM" id="SignalP"/>
    </source>
</evidence>
<feature type="compositionally biased region" description="Basic and acidic residues" evidence="1">
    <location>
        <begin position="730"/>
        <end position="750"/>
    </location>
</feature>
<feature type="region of interest" description="Disordered" evidence="1">
    <location>
        <begin position="453"/>
        <end position="659"/>
    </location>
</feature>
<evidence type="ECO:0000256" key="1">
    <source>
        <dbReference type="SAM" id="MobiDB-lite"/>
    </source>
</evidence>
<accession>A0ABW0HRX7</accession>
<feature type="transmembrane region" description="Helical" evidence="2">
    <location>
        <begin position="366"/>
        <end position="390"/>
    </location>
</feature>
<evidence type="ECO:0000313" key="4">
    <source>
        <dbReference type="EMBL" id="MFC5401782.1"/>
    </source>
</evidence>
<feature type="transmembrane region" description="Helical" evidence="2">
    <location>
        <begin position="306"/>
        <end position="329"/>
    </location>
</feature>
<protein>
    <recommendedName>
        <fullName evidence="6">YtxH domain-containing protein</fullName>
    </recommendedName>
</protein>
<feature type="compositionally biased region" description="Basic residues" evidence="1">
    <location>
        <begin position="453"/>
        <end position="462"/>
    </location>
</feature>
<dbReference type="Proteomes" id="UP001596113">
    <property type="component" value="Unassembled WGS sequence"/>
</dbReference>
<keyword evidence="2" id="KW-1133">Transmembrane helix</keyword>
<feature type="region of interest" description="Disordered" evidence="1">
    <location>
        <begin position="695"/>
        <end position="925"/>
    </location>
</feature>
<feature type="transmembrane region" description="Helical" evidence="2">
    <location>
        <begin position="75"/>
        <end position="97"/>
    </location>
</feature>
<dbReference type="InterPro" id="IPR036259">
    <property type="entry name" value="MFS_trans_sf"/>
</dbReference>